<organism evidence="1 2">
    <name type="scientific">Romanomermis culicivorax</name>
    <name type="common">Nematode worm</name>
    <dbReference type="NCBI Taxonomy" id="13658"/>
    <lineage>
        <taxon>Eukaryota</taxon>
        <taxon>Metazoa</taxon>
        <taxon>Ecdysozoa</taxon>
        <taxon>Nematoda</taxon>
        <taxon>Enoplea</taxon>
        <taxon>Dorylaimia</taxon>
        <taxon>Mermithida</taxon>
        <taxon>Mermithoidea</taxon>
        <taxon>Mermithidae</taxon>
        <taxon>Romanomermis</taxon>
    </lineage>
</organism>
<sequence>MLTIVATPNIIRDPIVTTRDTILTSILPAVMTTLTSTTATMAVMIIKATGIRPQTTITAIAIDSSPFFIQMLVNMGFQNSQIFYKDAATNAQEGYNIIKFDNDHLKVLYRFHAELVNLNLEVLMAHVLQNPDDDDEEANICRYRMDTLGYGLQ</sequence>
<accession>A0A915JIJ4</accession>
<dbReference type="Proteomes" id="UP000887565">
    <property type="component" value="Unplaced"/>
</dbReference>
<proteinExistence type="predicted"/>
<reference evidence="2" key="1">
    <citation type="submission" date="2022-11" db="UniProtKB">
        <authorList>
            <consortium name="WormBaseParasite"/>
        </authorList>
    </citation>
    <scope>IDENTIFICATION</scope>
</reference>
<evidence type="ECO:0000313" key="2">
    <source>
        <dbReference type="WBParaSite" id="nRc.2.0.1.t25907-RA"/>
    </source>
</evidence>
<dbReference type="WBParaSite" id="nRc.2.0.1.t25907-RA">
    <property type="protein sequence ID" value="nRc.2.0.1.t25907-RA"/>
    <property type="gene ID" value="nRc.2.0.1.g25907"/>
</dbReference>
<keyword evidence="1" id="KW-1185">Reference proteome</keyword>
<dbReference type="AlphaFoldDB" id="A0A915JIJ4"/>
<evidence type="ECO:0000313" key="1">
    <source>
        <dbReference type="Proteomes" id="UP000887565"/>
    </source>
</evidence>
<name>A0A915JIJ4_ROMCU</name>
<protein>
    <submittedName>
        <fullName evidence="2">Uncharacterized protein</fullName>
    </submittedName>
</protein>